<evidence type="ECO:0000313" key="3">
    <source>
        <dbReference type="Proteomes" id="UP000515908"/>
    </source>
</evidence>
<sequence length="131" mass="14931">MGRRYRKRLVNDDEPVGYSCALCGTLFCLEQDIISRHFHGKHGQAILVDSCVNYYTGPKESKVLMTGTHIVREVFCNGCDRNIGWCYDYAFSEKEWYKVQRFVLECALVQMNSSNACAVGLVFNEESVPTV</sequence>
<dbReference type="AlphaFoldDB" id="S9VQC3"/>
<dbReference type="PROSITE" id="PS51792">
    <property type="entry name" value="YIPPEE"/>
    <property type="match status" value="1"/>
</dbReference>
<gene>
    <name evidence="2" type="ORF">ADEAN_000540000</name>
</gene>
<reference evidence="2 3" key="1">
    <citation type="submission" date="2020-08" db="EMBL/GenBank/DDBJ databases">
        <authorList>
            <person name="Newling K."/>
            <person name="Davey J."/>
            <person name="Forrester S."/>
        </authorList>
    </citation>
    <scope>NUCLEOTIDE SEQUENCE [LARGE SCALE GENOMIC DNA]</scope>
    <source>
        <strain evidence="3">Crithidia deanei Carvalho (ATCC PRA-265)</strain>
    </source>
</reference>
<feature type="domain" description="Yippee" evidence="1">
    <location>
        <begin position="16"/>
        <end position="113"/>
    </location>
</feature>
<dbReference type="PANTHER" id="PTHR13848">
    <property type="entry name" value="PROTEIN YIPPEE-LIKE CG15309-RELATED"/>
    <property type="match status" value="1"/>
</dbReference>
<dbReference type="InterPro" id="IPR034751">
    <property type="entry name" value="Yippee"/>
</dbReference>
<dbReference type="GO" id="GO:0003677">
    <property type="term" value="F:DNA binding"/>
    <property type="evidence" value="ECO:0007669"/>
    <property type="project" value="UniProtKB-KW"/>
</dbReference>
<protein>
    <submittedName>
        <fullName evidence="2">Yippee zinc-binding/DNA-binding /Mis18, centromere assembly, putative</fullName>
    </submittedName>
</protein>
<proteinExistence type="predicted"/>
<evidence type="ECO:0000313" key="2">
    <source>
        <dbReference type="EMBL" id="CAD2217914.1"/>
    </source>
</evidence>
<dbReference type="OrthoDB" id="6407410at2759"/>
<accession>S9VQC3</accession>
<evidence type="ECO:0000259" key="1">
    <source>
        <dbReference type="PROSITE" id="PS51792"/>
    </source>
</evidence>
<keyword evidence="3" id="KW-1185">Reference proteome</keyword>
<dbReference type="InterPro" id="IPR039058">
    <property type="entry name" value="Yippee_fam"/>
</dbReference>
<keyword evidence="2" id="KW-0238">DNA-binding</keyword>
<organism evidence="2 3">
    <name type="scientific">Angomonas deanei</name>
    <dbReference type="NCBI Taxonomy" id="59799"/>
    <lineage>
        <taxon>Eukaryota</taxon>
        <taxon>Discoba</taxon>
        <taxon>Euglenozoa</taxon>
        <taxon>Kinetoplastea</taxon>
        <taxon>Metakinetoplastina</taxon>
        <taxon>Trypanosomatida</taxon>
        <taxon>Trypanosomatidae</taxon>
        <taxon>Strigomonadinae</taxon>
        <taxon>Angomonas</taxon>
    </lineage>
</organism>
<name>S9VQC3_9TRYP</name>
<dbReference type="EMBL" id="LR877154">
    <property type="protein sequence ID" value="CAD2217914.1"/>
    <property type="molecule type" value="Genomic_DNA"/>
</dbReference>
<dbReference type="Proteomes" id="UP000515908">
    <property type="component" value="Chromosome 10"/>
</dbReference>
<dbReference type="VEuPathDB" id="TriTrypDB:ADEAN_000540000"/>